<dbReference type="Pfam" id="PF07746">
    <property type="entry name" value="LigA"/>
    <property type="match status" value="1"/>
</dbReference>
<evidence type="ECO:0000259" key="1">
    <source>
        <dbReference type="Pfam" id="PF07746"/>
    </source>
</evidence>
<evidence type="ECO:0000313" key="2">
    <source>
        <dbReference type="EMBL" id="SUZ73428.1"/>
    </source>
</evidence>
<dbReference type="Gene3D" id="1.10.700.10">
    <property type="entry name" value="Dioxygenase LigAB, LigA subunit"/>
    <property type="match status" value="1"/>
</dbReference>
<sequence>MTAITMGDDPGGQMVDMTVFTGERSMAGYRLNKLSASLIDPDNRAEFLVDEPAYCRRFELTAEETKLVIDRDWTGMVAAGGNVYVFLKIAATVGSNLLEVGAEMRGETLDQFMATRPPQAGSG</sequence>
<feature type="domain" description="Extradiol ring-cleavage dioxygenase LigAB LigA subunit" evidence="1">
    <location>
        <begin position="31"/>
        <end position="116"/>
    </location>
</feature>
<protein>
    <recommendedName>
        <fullName evidence="1">Extradiol ring-cleavage dioxygenase LigAB LigA subunit domain-containing protein</fullName>
    </recommendedName>
</protein>
<dbReference type="InterPro" id="IPR036622">
    <property type="entry name" value="LigA_sf"/>
</dbReference>
<name>A0A381Q3G7_9ZZZZ</name>
<dbReference type="SUPFAM" id="SSF48076">
    <property type="entry name" value="LigA subunit of an aromatic-ring-opening dioxygenase LigAB"/>
    <property type="match status" value="1"/>
</dbReference>
<dbReference type="EMBL" id="UINC01001179">
    <property type="protein sequence ID" value="SUZ73428.1"/>
    <property type="molecule type" value="Genomic_DNA"/>
</dbReference>
<dbReference type="AlphaFoldDB" id="A0A381Q3G7"/>
<proteinExistence type="predicted"/>
<organism evidence="2">
    <name type="scientific">marine metagenome</name>
    <dbReference type="NCBI Taxonomy" id="408172"/>
    <lineage>
        <taxon>unclassified sequences</taxon>
        <taxon>metagenomes</taxon>
        <taxon>ecological metagenomes</taxon>
    </lineage>
</organism>
<gene>
    <name evidence="2" type="ORF">METZ01_LOCUS26282</name>
</gene>
<reference evidence="2" key="1">
    <citation type="submission" date="2018-05" db="EMBL/GenBank/DDBJ databases">
        <authorList>
            <person name="Lanie J.A."/>
            <person name="Ng W.-L."/>
            <person name="Kazmierczak K.M."/>
            <person name="Andrzejewski T.M."/>
            <person name="Davidsen T.M."/>
            <person name="Wayne K.J."/>
            <person name="Tettelin H."/>
            <person name="Glass J.I."/>
            <person name="Rusch D."/>
            <person name="Podicherti R."/>
            <person name="Tsui H.-C.T."/>
            <person name="Winkler M.E."/>
        </authorList>
    </citation>
    <scope>NUCLEOTIDE SEQUENCE</scope>
</reference>
<dbReference type="InterPro" id="IPR011986">
    <property type="entry name" value="Xdiol_dOase_LigA"/>
</dbReference>
<accession>A0A381Q3G7</accession>